<dbReference type="OrthoDB" id="3178870at2759"/>
<dbReference type="EMBL" id="JACAZI010000007">
    <property type="protein sequence ID" value="KAF7356329.1"/>
    <property type="molecule type" value="Genomic_DNA"/>
</dbReference>
<gene>
    <name evidence="2" type="ORF">MVEN_00965200</name>
</gene>
<feature type="domain" description="F-box" evidence="1">
    <location>
        <begin position="12"/>
        <end position="57"/>
    </location>
</feature>
<reference evidence="2" key="1">
    <citation type="submission" date="2020-05" db="EMBL/GenBank/DDBJ databases">
        <title>Mycena genomes resolve the evolution of fungal bioluminescence.</title>
        <authorList>
            <person name="Tsai I.J."/>
        </authorList>
    </citation>
    <scope>NUCLEOTIDE SEQUENCE</scope>
    <source>
        <strain evidence="2">CCC161011</strain>
    </source>
</reference>
<evidence type="ECO:0000313" key="2">
    <source>
        <dbReference type="EMBL" id="KAF7356329.1"/>
    </source>
</evidence>
<protein>
    <recommendedName>
        <fullName evidence="1">F-box domain-containing protein</fullName>
    </recommendedName>
</protein>
<comment type="caution">
    <text evidence="2">The sequence shown here is derived from an EMBL/GenBank/DDBJ whole genome shotgun (WGS) entry which is preliminary data.</text>
</comment>
<sequence>MVLTRRATLASKSIIRWLPNEMLTAVMRDASKPDLLALSATSRLFRNIATPLLYRTIQLSTIAQVNYFLRTMEQRSGTLLSRYVRNITITAGHGDRLKITLSLPLVTVTALGSVLPRLCHLERLKLEVSEVTPSSGFVDMLQHAQFPNLSAFHHSLRMDTAALVSSFINRHPTITNLTLTLRERLEQWNPILLPNLTVYHGPSTSIASVDFHGRSVALVSLSWYPDDFEVEQPLLQLGSIASPEIFMAIFCDLEGTTILGSTARNLPHVRHIHFRKTLETPQGVSPHDALEIADLLKKFDALSILELFIDQRTEHDSERDRETIVLWGEACKTLVWIALYEGRWMRVQGHWIFAIRFSSANPPCLHISYTLVRAYGANVVCLVRVYLPRPLNADSGPETPLFWASMAATFQTFLNSEVGAAQRK</sequence>
<keyword evidence="3" id="KW-1185">Reference proteome</keyword>
<evidence type="ECO:0000313" key="3">
    <source>
        <dbReference type="Proteomes" id="UP000620124"/>
    </source>
</evidence>
<dbReference type="Proteomes" id="UP000620124">
    <property type="component" value="Unassembled WGS sequence"/>
</dbReference>
<dbReference type="AlphaFoldDB" id="A0A8H6YDI4"/>
<name>A0A8H6YDI4_9AGAR</name>
<dbReference type="PROSITE" id="PS50181">
    <property type="entry name" value="FBOX"/>
    <property type="match status" value="1"/>
</dbReference>
<dbReference type="InterPro" id="IPR001810">
    <property type="entry name" value="F-box_dom"/>
</dbReference>
<organism evidence="2 3">
    <name type="scientific">Mycena venus</name>
    <dbReference type="NCBI Taxonomy" id="2733690"/>
    <lineage>
        <taxon>Eukaryota</taxon>
        <taxon>Fungi</taxon>
        <taxon>Dikarya</taxon>
        <taxon>Basidiomycota</taxon>
        <taxon>Agaricomycotina</taxon>
        <taxon>Agaricomycetes</taxon>
        <taxon>Agaricomycetidae</taxon>
        <taxon>Agaricales</taxon>
        <taxon>Marasmiineae</taxon>
        <taxon>Mycenaceae</taxon>
        <taxon>Mycena</taxon>
    </lineage>
</organism>
<evidence type="ECO:0000259" key="1">
    <source>
        <dbReference type="PROSITE" id="PS50181"/>
    </source>
</evidence>
<accession>A0A8H6YDI4</accession>
<proteinExistence type="predicted"/>